<comment type="caution">
    <text evidence="3">The sequence shown here is derived from an EMBL/GenBank/DDBJ whole genome shotgun (WGS) entry which is preliminary data.</text>
</comment>
<keyword evidence="2" id="KW-0472">Membrane</keyword>
<keyword evidence="2" id="KW-1133">Transmembrane helix</keyword>
<organism evidence="3 4">
    <name type="scientific">Triparma strigata</name>
    <dbReference type="NCBI Taxonomy" id="1606541"/>
    <lineage>
        <taxon>Eukaryota</taxon>
        <taxon>Sar</taxon>
        <taxon>Stramenopiles</taxon>
        <taxon>Ochrophyta</taxon>
        <taxon>Bolidophyceae</taxon>
        <taxon>Parmales</taxon>
        <taxon>Triparmaceae</taxon>
        <taxon>Triparma</taxon>
    </lineage>
</organism>
<reference evidence="4" key="1">
    <citation type="journal article" date="2023" name="Commun. Biol.">
        <title>Genome analysis of Parmales, the sister group of diatoms, reveals the evolutionary specialization of diatoms from phago-mixotrophs to photoautotrophs.</title>
        <authorList>
            <person name="Ban H."/>
            <person name="Sato S."/>
            <person name="Yoshikawa S."/>
            <person name="Yamada K."/>
            <person name="Nakamura Y."/>
            <person name="Ichinomiya M."/>
            <person name="Sato N."/>
            <person name="Blanc-Mathieu R."/>
            <person name="Endo H."/>
            <person name="Kuwata A."/>
            <person name="Ogata H."/>
        </authorList>
    </citation>
    <scope>NUCLEOTIDE SEQUENCE [LARGE SCALE GENOMIC DNA]</scope>
    <source>
        <strain evidence="4">NIES 3701</strain>
    </source>
</reference>
<dbReference type="Proteomes" id="UP001165085">
    <property type="component" value="Unassembled WGS sequence"/>
</dbReference>
<dbReference type="AlphaFoldDB" id="A0A9W7A2Z8"/>
<name>A0A9W7A2Z8_9STRA</name>
<evidence type="ECO:0000313" key="4">
    <source>
        <dbReference type="Proteomes" id="UP001165085"/>
    </source>
</evidence>
<accession>A0A9W7A2Z8</accession>
<evidence type="ECO:0000313" key="3">
    <source>
        <dbReference type="EMBL" id="GMH64917.1"/>
    </source>
</evidence>
<proteinExistence type="predicted"/>
<dbReference type="OrthoDB" id="10382734at2759"/>
<dbReference type="EMBL" id="BRXY01000098">
    <property type="protein sequence ID" value="GMH64917.1"/>
    <property type="molecule type" value="Genomic_DNA"/>
</dbReference>
<feature type="coiled-coil region" evidence="1">
    <location>
        <begin position="196"/>
        <end position="241"/>
    </location>
</feature>
<protein>
    <submittedName>
        <fullName evidence="3">Uncharacterized protein</fullName>
    </submittedName>
</protein>
<keyword evidence="4" id="KW-1185">Reference proteome</keyword>
<sequence>MYDGEKSDGKKRSQSMVQAYRAQLEKNAEFDAPALVDGMVDFVSIVVISSKDREAKYTKFMKMFVLVGLAYFGWKSYDTLFNSDPTTSSEMLVMEGMKEVLPHMVLCHETVSTSVEDVQCRFYDYFDEASEFPTCENAEYGCMDVPFDYVDIDVDRTMPSGTVTSLSQRCLFVDMKKNGISFTDTTHALRCHGTLVDAGSRRMALAENEEEEEEAEEELTLESLAKEVKKLKKQIKEMKVGVGGRKLDASFTYQPNMMVISLYDGVAYSMEEGMKISNSLIDDTMSLVSWSTLYYNDDTGRDSSLEHYLFDTKTTTVGHGHAENEFSVMLRPATFVQTNIYVSYESLMDYLNDIGGCIGLVELVLALVAVVFWFIANIQLRALGGASDEEGQEGDMEMQPKTV</sequence>
<feature type="transmembrane region" description="Helical" evidence="2">
    <location>
        <begin position="358"/>
        <end position="376"/>
    </location>
</feature>
<keyword evidence="2" id="KW-0812">Transmembrane</keyword>
<gene>
    <name evidence="3" type="ORF">TrST_g9650</name>
</gene>
<evidence type="ECO:0000256" key="1">
    <source>
        <dbReference type="SAM" id="Coils"/>
    </source>
</evidence>
<keyword evidence="1" id="KW-0175">Coiled coil</keyword>
<evidence type="ECO:0000256" key="2">
    <source>
        <dbReference type="SAM" id="Phobius"/>
    </source>
</evidence>